<dbReference type="SUPFAM" id="SSF54637">
    <property type="entry name" value="Thioesterase/thiol ester dehydrase-isomerase"/>
    <property type="match status" value="1"/>
</dbReference>
<comment type="caution">
    <text evidence="1">The sequence shown here is derived from an EMBL/GenBank/DDBJ whole genome shotgun (WGS) entry which is preliminary data.</text>
</comment>
<evidence type="ECO:0000313" key="1">
    <source>
        <dbReference type="EMBL" id="KAK3295556.1"/>
    </source>
</evidence>
<dbReference type="InterPro" id="IPR029069">
    <property type="entry name" value="HotDog_dom_sf"/>
</dbReference>
<dbReference type="GO" id="GO:0005739">
    <property type="term" value="C:mitochondrion"/>
    <property type="evidence" value="ECO:0007669"/>
    <property type="project" value="TreeGrafter"/>
</dbReference>
<dbReference type="InterPro" id="IPR052741">
    <property type="entry name" value="Mitochondrial_HTD2"/>
</dbReference>
<keyword evidence="2" id="KW-1185">Reference proteome</keyword>
<proteinExistence type="predicted"/>
<dbReference type="Proteomes" id="UP001278766">
    <property type="component" value="Unassembled WGS sequence"/>
</dbReference>
<dbReference type="RefSeq" id="XP_062659070.1">
    <property type="nucleotide sequence ID" value="XM_062803777.1"/>
</dbReference>
<sequence length="390" mass="44187">MRRSILSPLLRRHSPRLTKLTLSPLPSIQPIQHVQPLLHHTTAPYSSKPIKPINPETYLHAARKKLWKHRTVIDDTLSPTPSHLLTLSLADHVPALFPPDQLSQDHPSTEPFNNHRRQIPYLPQGHHLVYFPLQVPPSRLMRDGTDRAHWPGGPFNRRMWAGGEVVFRDGWERVLTLNGRVVMCVEKANEPVMKGAVGDEKVFVEITRDYGTQGGGGKTAVEEVRRLVFMRERERVEGVVEERRVVRAPATPEFTFSLRPDARLLFHFSALTYNAHSIHIDPDYARNREGYKGLLVHGPLTLVLMLSALRACLAKLSGQPPPDTWLNEQPMSYVKSLSYRNLAPLYVDEEMKVCLRRTKTEADQIKWDVWIEGPEGGLAVKASAVTTGLV</sequence>
<dbReference type="PANTHER" id="PTHR28152:SF1">
    <property type="entry name" value="HYDROXYACYL-THIOESTER DEHYDRATASE TYPE 2, MITOCHONDRIAL"/>
    <property type="match status" value="1"/>
</dbReference>
<dbReference type="GO" id="GO:0019171">
    <property type="term" value="F:(3R)-hydroxyacyl-[acyl-carrier-protein] dehydratase activity"/>
    <property type="evidence" value="ECO:0007669"/>
    <property type="project" value="TreeGrafter"/>
</dbReference>
<reference evidence="1" key="2">
    <citation type="submission" date="2023-06" db="EMBL/GenBank/DDBJ databases">
        <authorList>
            <consortium name="Lawrence Berkeley National Laboratory"/>
            <person name="Haridas S."/>
            <person name="Hensen N."/>
            <person name="Bonometti L."/>
            <person name="Westerberg I."/>
            <person name="Brannstrom I.O."/>
            <person name="Guillou S."/>
            <person name="Cros-Aarteil S."/>
            <person name="Calhoun S."/>
            <person name="Kuo A."/>
            <person name="Mondo S."/>
            <person name="Pangilinan J."/>
            <person name="Riley R."/>
            <person name="Labutti K."/>
            <person name="Andreopoulos B."/>
            <person name="Lipzen A."/>
            <person name="Chen C."/>
            <person name="Yanf M."/>
            <person name="Daum C."/>
            <person name="Ng V."/>
            <person name="Clum A."/>
            <person name="Steindorff A."/>
            <person name="Ohm R."/>
            <person name="Martin F."/>
            <person name="Silar P."/>
            <person name="Natvig D."/>
            <person name="Lalanne C."/>
            <person name="Gautier V."/>
            <person name="Ament-Velasquez S.L."/>
            <person name="Kruys A."/>
            <person name="Hutchinson M.I."/>
            <person name="Powell A.J."/>
            <person name="Barry K."/>
            <person name="Miller A.N."/>
            <person name="Grigoriev I.V."/>
            <person name="Debuchy R."/>
            <person name="Gladieux P."/>
            <person name="Thoren M.H."/>
            <person name="Johannesson H."/>
        </authorList>
    </citation>
    <scope>NUCLEOTIDE SEQUENCE</scope>
    <source>
        <strain evidence="1">CBS 168.71</strain>
    </source>
</reference>
<dbReference type="Gene3D" id="3.10.129.10">
    <property type="entry name" value="Hotdog Thioesterase"/>
    <property type="match status" value="1"/>
</dbReference>
<gene>
    <name evidence="1" type="ORF">B0H64DRAFT_395626</name>
</gene>
<dbReference type="PANTHER" id="PTHR28152">
    <property type="entry name" value="HYDROXYACYL-THIOESTER DEHYDRATASE TYPE 2, MITOCHONDRIAL"/>
    <property type="match status" value="1"/>
</dbReference>
<name>A0AAE0HFI3_9PEZI</name>
<dbReference type="EMBL" id="JAUEPN010000004">
    <property type="protein sequence ID" value="KAK3295556.1"/>
    <property type="molecule type" value="Genomic_DNA"/>
</dbReference>
<dbReference type="AlphaFoldDB" id="A0AAE0HFI3"/>
<accession>A0AAE0HFI3</accession>
<evidence type="ECO:0000313" key="2">
    <source>
        <dbReference type="Proteomes" id="UP001278766"/>
    </source>
</evidence>
<protein>
    <submittedName>
        <fullName evidence="1">HotDog domain-containing protein</fullName>
    </submittedName>
</protein>
<reference evidence="1" key="1">
    <citation type="journal article" date="2023" name="Mol. Phylogenet. Evol.">
        <title>Genome-scale phylogeny and comparative genomics of the fungal order Sordariales.</title>
        <authorList>
            <person name="Hensen N."/>
            <person name="Bonometti L."/>
            <person name="Westerberg I."/>
            <person name="Brannstrom I.O."/>
            <person name="Guillou S."/>
            <person name="Cros-Aarteil S."/>
            <person name="Calhoun S."/>
            <person name="Haridas S."/>
            <person name="Kuo A."/>
            <person name="Mondo S."/>
            <person name="Pangilinan J."/>
            <person name="Riley R."/>
            <person name="LaButti K."/>
            <person name="Andreopoulos B."/>
            <person name="Lipzen A."/>
            <person name="Chen C."/>
            <person name="Yan M."/>
            <person name="Daum C."/>
            <person name="Ng V."/>
            <person name="Clum A."/>
            <person name="Steindorff A."/>
            <person name="Ohm R.A."/>
            <person name="Martin F."/>
            <person name="Silar P."/>
            <person name="Natvig D.O."/>
            <person name="Lalanne C."/>
            <person name="Gautier V."/>
            <person name="Ament-Velasquez S.L."/>
            <person name="Kruys A."/>
            <person name="Hutchinson M.I."/>
            <person name="Powell A.J."/>
            <person name="Barry K."/>
            <person name="Miller A.N."/>
            <person name="Grigoriev I.V."/>
            <person name="Debuchy R."/>
            <person name="Gladieux P."/>
            <person name="Hiltunen Thoren M."/>
            <person name="Johannesson H."/>
        </authorList>
    </citation>
    <scope>NUCLEOTIDE SEQUENCE</scope>
    <source>
        <strain evidence="1">CBS 168.71</strain>
    </source>
</reference>
<organism evidence="1 2">
    <name type="scientific">Chaetomium fimeti</name>
    <dbReference type="NCBI Taxonomy" id="1854472"/>
    <lineage>
        <taxon>Eukaryota</taxon>
        <taxon>Fungi</taxon>
        <taxon>Dikarya</taxon>
        <taxon>Ascomycota</taxon>
        <taxon>Pezizomycotina</taxon>
        <taxon>Sordariomycetes</taxon>
        <taxon>Sordariomycetidae</taxon>
        <taxon>Sordariales</taxon>
        <taxon>Chaetomiaceae</taxon>
        <taxon>Chaetomium</taxon>
    </lineage>
</organism>
<dbReference type="GeneID" id="87840725"/>